<protein>
    <submittedName>
        <fullName evidence="1">Uncharacterized protein</fullName>
    </submittedName>
</protein>
<gene>
    <name evidence="1" type="ORF">mRhiFer1_008080</name>
</gene>
<comment type="caution">
    <text evidence="1">The sequence shown here is derived from an EMBL/GenBank/DDBJ whole genome shotgun (WGS) entry which is preliminary data.</text>
</comment>
<dbReference type="AlphaFoldDB" id="A0A7J7WQX7"/>
<evidence type="ECO:0000313" key="2">
    <source>
        <dbReference type="Proteomes" id="UP000585614"/>
    </source>
</evidence>
<proteinExistence type="predicted"/>
<dbReference type="EMBL" id="JACAGC010000010">
    <property type="protein sequence ID" value="KAF6339817.1"/>
    <property type="molecule type" value="Genomic_DNA"/>
</dbReference>
<name>A0A7J7WQX7_RHIFE</name>
<dbReference type="Proteomes" id="UP000585614">
    <property type="component" value="Unassembled WGS sequence"/>
</dbReference>
<evidence type="ECO:0000313" key="1">
    <source>
        <dbReference type="EMBL" id="KAF6339817.1"/>
    </source>
</evidence>
<accession>A0A7J7WQX7</accession>
<reference evidence="1 2" key="1">
    <citation type="journal article" date="2020" name="Nature">
        <title>Six reference-quality genomes reveal evolution of bat adaptations.</title>
        <authorList>
            <person name="Jebb D."/>
            <person name="Huang Z."/>
            <person name="Pippel M."/>
            <person name="Hughes G.M."/>
            <person name="Lavrichenko K."/>
            <person name="Devanna P."/>
            <person name="Winkler S."/>
            <person name="Jermiin L.S."/>
            <person name="Skirmuntt E.C."/>
            <person name="Katzourakis A."/>
            <person name="Burkitt-Gray L."/>
            <person name="Ray D.A."/>
            <person name="Sullivan K.A.M."/>
            <person name="Roscito J.G."/>
            <person name="Kirilenko B.M."/>
            <person name="Davalos L.M."/>
            <person name="Corthals A.P."/>
            <person name="Power M.L."/>
            <person name="Jones G."/>
            <person name="Ransome R.D."/>
            <person name="Dechmann D.K.N."/>
            <person name="Locatelli A.G."/>
            <person name="Puechmaille S.J."/>
            <person name="Fedrigo O."/>
            <person name="Jarvis E.D."/>
            <person name="Hiller M."/>
            <person name="Vernes S.C."/>
            <person name="Myers E.W."/>
            <person name="Teeling E.C."/>
        </authorList>
    </citation>
    <scope>NUCLEOTIDE SEQUENCE [LARGE SCALE GENOMIC DNA]</scope>
    <source>
        <strain evidence="1">MRhiFer1</strain>
        <tissue evidence="1">Lung</tissue>
    </source>
</reference>
<organism evidence="1 2">
    <name type="scientific">Rhinolophus ferrumequinum</name>
    <name type="common">Greater horseshoe bat</name>
    <dbReference type="NCBI Taxonomy" id="59479"/>
    <lineage>
        <taxon>Eukaryota</taxon>
        <taxon>Metazoa</taxon>
        <taxon>Chordata</taxon>
        <taxon>Craniata</taxon>
        <taxon>Vertebrata</taxon>
        <taxon>Euteleostomi</taxon>
        <taxon>Mammalia</taxon>
        <taxon>Eutheria</taxon>
        <taxon>Laurasiatheria</taxon>
        <taxon>Chiroptera</taxon>
        <taxon>Yinpterochiroptera</taxon>
        <taxon>Rhinolophoidea</taxon>
        <taxon>Rhinolophidae</taxon>
        <taxon>Rhinolophinae</taxon>
        <taxon>Rhinolophus</taxon>
    </lineage>
</organism>
<sequence>MLPMSLGLGAQACLYRLAFQGMYHFPSIAQGEQDTSHMLPATTFRKTNLGIKSQEERRTIWKFENPHDLHVILILFFSGRISKFQPVLMLAHLGTLLMKTAASSNALMRGSTFQKNDRKNFWIRCTRFCLLLFLFSFFEKINPNRRAF</sequence>